<evidence type="ECO:0000256" key="2">
    <source>
        <dbReference type="SAM" id="SignalP"/>
    </source>
</evidence>
<evidence type="ECO:0000256" key="1">
    <source>
        <dbReference type="SAM" id="MobiDB-lite"/>
    </source>
</evidence>
<dbReference type="AlphaFoldDB" id="A0AAD3E169"/>
<dbReference type="InterPro" id="IPR029063">
    <property type="entry name" value="SAM-dependent_MTases_sf"/>
</dbReference>
<feature type="chain" id="PRO_5041970108" description="Methyltransferase FkbM domain-containing protein" evidence="2">
    <location>
        <begin position="23"/>
        <end position="378"/>
    </location>
</feature>
<protein>
    <recommendedName>
        <fullName evidence="5">Methyltransferase FkbM domain-containing protein</fullName>
    </recommendedName>
</protein>
<dbReference type="SUPFAM" id="SSF53335">
    <property type="entry name" value="S-adenosyl-L-methionine-dependent methyltransferases"/>
    <property type="match status" value="1"/>
</dbReference>
<feature type="compositionally biased region" description="Low complexity" evidence="1">
    <location>
        <begin position="57"/>
        <end position="72"/>
    </location>
</feature>
<feature type="non-terminal residue" evidence="3">
    <location>
        <position position="378"/>
    </location>
</feature>
<dbReference type="Proteomes" id="UP001054857">
    <property type="component" value="Unassembled WGS sequence"/>
</dbReference>
<feature type="region of interest" description="Disordered" evidence="1">
    <location>
        <begin position="24"/>
        <end position="84"/>
    </location>
</feature>
<accession>A0AAD3E169</accession>
<dbReference type="EMBL" id="BMAR01000053">
    <property type="protein sequence ID" value="GFR51734.1"/>
    <property type="molecule type" value="Genomic_DNA"/>
</dbReference>
<evidence type="ECO:0008006" key="5">
    <source>
        <dbReference type="Google" id="ProtNLM"/>
    </source>
</evidence>
<feature type="compositionally biased region" description="Gly residues" evidence="1">
    <location>
        <begin position="247"/>
        <end position="264"/>
    </location>
</feature>
<feature type="compositionally biased region" description="Low complexity" evidence="1">
    <location>
        <begin position="228"/>
        <end position="246"/>
    </location>
</feature>
<evidence type="ECO:0000313" key="4">
    <source>
        <dbReference type="Proteomes" id="UP001054857"/>
    </source>
</evidence>
<evidence type="ECO:0000313" key="3">
    <source>
        <dbReference type="EMBL" id="GFR51734.1"/>
    </source>
</evidence>
<comment type="caution">
    <text evidence="3">The sequence shown here is derived from an EMBL/GenBank/DDBJ whole genome shotgun (WGS) entry which is preliminary data.</text>
</comment>
<organism evidence="3 4">
    <name type="scientific">Astrephomene gubernaculifera</name>
    <dbReference type="NCBI Taxonomy" id="47775"/>
    <lineage>
        <taxon>Eukaryota</taxon>
        <taxon>Viridiplantae</taxon>
        <taxon>Chlorophyta</taxon>
        <taxon>core chlorophytes</taxon>
        <taxon>Chlorophyceae</taxon>
        <taxon>CS clade</taxon>
        <taxon>Chlamydomonadales</taxon>
        <taxon>Astrephomenaceae</taxon>
        <taxon>Astrephomene</taxon>
    </lineage>
</organism>
<dbReference type="Gene3D" id="3.40.50.150">
    <property type="entry name" value="Vaccinia Virus protein VP39"/>
    <property type="match status" value="1"/>
</dbReference>
<feature type="region of interest" description="Disordered" evidence="1">
    <location>
        <begin position="224"/>
        <end position="264"/>
    </location>
</feature>
<feature type="signal peptide" evidence="2">
    <location>
        <begin position="1"/>
        <end position="22"/>
    </location>
</feature>
<feature type="compositionally biased region" description="Gly residues" evidence="1">
    <location>
        <begin position="73"/>
        <end position="84"/>
    </location>
</feature>
<keyword evidence="4" id="KW-1185">Reference proteome</keyword>
<feature type="compositionally biased region" description="Low complexity" evidence="1">
    <location>
        <begin position="37"/>
        <end position="47"/>
    </location>
</feature>
<name>A0AAD3E169_9CHLO</name>
<sequence length="378" mass="36723">MDMWKPPQALLLALLLLTPASQLRSPHPPPAAASFLPGSSGALPSSGAGKGGGSSGGPSSSSGIRSAAAEGLASGGAAGGGGGEGGGGGICTDTCPLARNGVCEDGSPVIQSSGGNSRSTTAGGIQVACDLGTDCTDCGPYRGVVPEWGTSGGFKGPIDYLNRRGVRVWARRLAFPPHFVMAYTDPKEDLDVSEQLERSGCLELGIVQVFNHVLESRCAPFKPPAPAPHAHGSSSSSRAAGDAVGDGAAGSGGGAGGAAGAGSGAAGGAGEAGAAAAAPAAAAPLVVAVVAGAVSDAAGGNISIEAPRRGVWGTASVAGMIAGVQEDAKLERVTVPAVRLDELVPPGEVVLLMKVDVEGYEPVALRSAAGLLGLRQRG</sequence>
<gene>
    <name evidence="3" type="ORF">Agub_g14108</name>
</gene>
<keyword evidence="2" id="KW-0732">Signal</keyword>
<proteinExistence type="predicted"/>
<reference evidence="3 4" key="1">
    <citation type="journal article" date="2021" name="Sci. Rep.">
        <title>Genome sequencing of the multicellular alga Astrephomene provides insights into convergent evolution of germ-soma differentiation.</title>
        <authorList>
            <person name="Yamashita S."/>
            <person name="Yamamoto K."/>
            <person name="Matsuzaki R."/>
            <person name="Suzuki S."/>
            <person name="Yamaguchi H."/>
            <person name="Hirooka S."/>
            <person name="Minakuchi Y."/>
            <person name="Miyagishima S."/>
            <person name="Kawachi M."/>
            <person name="Toyoda A."/>
            <person name="Nozaki H."/>
        </authorList>
    </citation>
    <scope>NUCLEOTIDE SEQUENCE [LARGE SCALE GENOMIC DNA]</scope>
    <source>
        <strain evidence="3 4">NIES-4017</strain>
    </source>
</reference>